<comment type="caution">
    <text evidence="1">The sequence shown here is derived from an EMBL/GenBank/DDBJ whole genome shotgun (WGS) entry which is preliminary data.</text>
</comment>
<proteinExistence type="predicted"/>
<dbReference type="EMBL" id="BMAU01021004">
    <property type="protein sequence ID" value="GFX86245.1"/>
    <property type="molecule type" value="Genomic_DNA"/>
</dbReference>
<organism evidence="1 2">
    <name type="scientific">Trichonephila clavipes</name>
    <name type="common">Golden silk orbweaver</name>
    <name type="synonym">Nephila clavipes</name>
    <dbReference type="NCBI Taxonomy" id="2585209"/>
    <lineage>
        <taxon>Eukaryota</taxon>
        <taxon>Metazoa</taxon>
        <taxon>Ecdysozoa</taxon>
        <taxon>Arthropoda</taxon>
        <taxon>Chelicerata</taxon>
        <taxon>Arachnida</taxon>
        <taxon>Araneae</taxon>
        <taxon>Araneomorphae</taxon>
        <taxon>Entelegynae</taxon>
        <taxon>Araneoidea</taxon>
        <taxon>Nephilidae</taxon>
        <taxon>Trichonephila</taxon>
    </lineage>
</organism>
<sequence>MSYDYAAYKKSLECLFGLGALDKIKLLLLFHIVRVQVPPSGEETGPKITLRGLSCTECISGKKQFGVYTDSFTGNHVRWLDGIQRPIYALGHYANSG</sequence>
<dbReference type="AlphaFoldDB" id="A0A8X6R2B4"/>
<accession>A0A8X6R2B4</accession>
<reference evidence="1" key="1">
    <citation type="submission" date="2020-08" db="EMBL/GenBank/DDBJ databases">
        <title>Multicomponent nature underlies the extraordinary mechanical properties of spider dragline silk.</title>
        <authorList>
            <person name="Kono N."/>
            <person name="Nakamura H."/>
            <person name="Mori M."/>
            <person name="Yoshida Y."/>
            <person name="Ohtoshi R."/>
            <person name="Malay A.D."/>
            <person name="Moran D.A.P."/>
            <person name="Tomita M."/>
            <person name="Numata K."/>
            <person name="Arakawa K."/>
        </authorList>
    </citation>
    <scope>NUCLEOTIDE SEQUENCE</scope>
</reference>
<keyword evidence="2" id="KW-1185">Reference proteome</keyword>
<evidence type="ECO:0000313" key="1">
    <source>
        <dbReference type="EMBL" id="GFX86245.1"/>
    </source>
</evidence>
<name>A0A8X6R2B4_TRICX</name>
<gene>
    <name evidence="1" type="ORF">TNCV_2561271</name>
</gene>
<protein>
    <submittedName>
        <fullName evidence="1">Uncharacterized protein</fullName>
    </submittedName>
</protein>
<dbReference type="Proteomes" id="UP000887159">
    <property type="component" value="Unassembled WGS sequence"/>
</dbReference>
<evidence type="ECO:0000313" key="2">
    <source>
        <dbReference type="Proteomes" id="UP000887159"/>
    </source>
</evidence>